<evidence type="ECO:0000256" key="4">
    <source>
        <dbReference type="ARBA" id="ARBA00022829"/>
    </source>
</evidence>
<feature type="compositionally biased region" description="Basic and acidic residues" evidence="10">
    <location>
        <begin position="312"/>
        <end position="327"/>
    </location>
</feature>
<evidence type="ECO:0000256" key="6">
    <source>
        <dbReference type="ARBA" id="ARBA00023125"/>
    </source>
</evidence>
<name>A0A9X3Z5V1_9PROT</name>
<dbReference type="InterPro" id="IPR004107">
    <property type="entry name" value="Integrase_SAM-like_N"/>
</dbReference>
<dbReference type="PROSITE" id="PS51898">
    <property type="entry name" value="TYR_RECOMBINASE"/>
    <property type="match status" value="1"/>
</dbReference>
<dbReference type="RefSeq" id="WP_274942072.1">
    <property type="nucleotide sequence ID" value="NZ_JANWOI010000001.1"/>
</dbReference>
<evidence type="ECO:0000259" key="11">
    <source>
        <dbReference type="PROSITE" id="PS51898"/>
    </source>
</evidence>
<dbReference type="PANTHER" id="PTHR30349:SF90">
    <property type="entry name" value="TYROSINE RECOMBINASE XERD"/>
    <property type="match status" value="1"/>
</dbReference>
<dbReference type="EMBL" id="JANWOI010000001">
    <property type="protein sequence ID" value="MDA5192363.1"/>
    <property type="molecule type" value="Genomic_DNA"/>
</dbReference>
<feature type="active site" evidence="9">
    <location>
        <position position="283"/>
    </location>
</feature>
<dbReference type="GO" id="GO:0006313">
    <property type="term" value="P:DNA transposition"/>
    <property type="evidence" value="ECO:0007669"/>
    <property type="project" value="UniProtKB-UniRule"/>
</dbReference>
<reference evidence="13" key="2">
    <citation type="journal article" date="2023" name="Syst. Appl. Microbiol.">
        <title>Govania unica gen. nov., sp. nov., a rare biosphere bacterium that represents a novel family in the class Alphaproteobacteria.</title>
        <authorList>
            <person name="Vandamme P."/>
            <person name="Peeters C."/>
            <person name="Hettiarachchi A."/>
            <person name="Cnockaert M."/>
            <person name="Carlier A."/>
        </authorList>
    </citation>
    <scope>NUCLEOTIDE SEQUENCE</scope>
    <source>
        <strain evidence="13">LMG 31809</strain>
    </source>
</reference>
<evidence type="ECO:0000256" key="5">
    <source>
        <dbReference type="ARBA" id="ARBA00022908"/>
    </source>
</evidence>
<feature type="domain" description="Tyr recombinase" evidence="11">
    <location>
        <begin position="111"/>
        <end position="305"/>
    </location>
</feature>
<dbReference type="HAMAP" id="MF_01808">
    <property type="entry name" value="Recomb_XerC_XerD"/>
    <property type="match status" value="1"/>
</dbReference>
<evidence type="ECO:0000313" key="14">
    <source>
        <dbReference type="Proteomes" id="UP001141619"/>
    </source>
</evidence>
<dbReference type="Gene3D" id="1.10.150.130">
    <property type="match status" value="1"/>
</dbReference>
<keyword evidence="14" id="KW-1185">Reference proteome</keyword>
<reference evidence="13" key="1">
    <citation type="submission" date="2022-08" db="EMBL/GenBank/DDBJ databases">
        <authorList>
            <person name="Vandamme P."/>
            <person name="Hettiarachchi A."/>
            <person name="Peeters C."/>
            <person name="Cnockaert M."/>
            <person name="Carlier A."/>
        </authorList>
    </citation>
    <scope>NUCLEOTIDE SEQUENCE</scope>
    <source>
        <strain evidence="13">LMG 31809</strain>
    </source>
</reference>
<keyword evidence="7 9" id="KW-0233">DNA recombination</keyword>
<dbReference type="SUPFAM" id="SSF56349">
    <property type="entry name" value="DNA breaking-rejoining enzymes"/>
    <property type="match status" value="1"/>
</dbReference>
<evidence type="ECO:0000256" key="1">
    <source>
        <dbReference type="ARBA" id="ARBA00004496"/>
    </source>
</evidence>
<dbReference type="Proteomes" id="UP001141619">
    <property type="component" value="Unassembled WGS sequence"/>
</dbReference>
<accession>A0A9X3Z5V1</accession>
<dbReference type="InterPro" id="IPR011010">
    <property type="entry name" value="DNA_brk_join_enz"/>
</dbReference>
<feature type="domain" description="Core-binding (CB)" evidence="12">
    <location>
        <begin position="5"/>
        <end position="90"/>
    </location>
</feature>
<evidence type="ECO:0000256" key="9">
    <source>
        <dbReference type="HAMAP-Rule" id="MF_01808"/>
    </source>
</evidence>
<evidence type="ECO:0000256" key="2">
    <source>
        <dbReference type="ARBA" id="ARBA00022490"/>
    </source>
</evidence>
<feature type="active site" evidence="9">
    <location>
        <position position="257"/>
    </location>
</feature>
<evidence type="ECO:0000259" key="12">
    <source>
        <dbReference type="PROSITE" id="PS51900"/>
    </source>
</evidence>
<comment type="caution">
    <text evidence="13">The sequence shown here is derived from an EMBL/GenBank/DDBJ whole genome shotgun (WGS) entry which is preliminary data.</text>
</comment>
<comment type="similarity">
    <text evidence="9">Belongs to the 'phage' integrase family. XerC subfamily.</text>
</comment>
<keyword evidence="3 9" id="KW-0132">Cell division</keyword>
<feature type="active site" description="O-(3'-phospho-DNA)-tyrosine intermediate" evidence="9">
    <location>
        <position position="292"/>
    </location>
</feature>
<protein>
    <recommendedName>
        <fullName evidence="9">Tyrosine recombinase XerC</fullName>
    </recommendedName>
</protein>
<dbReference type="GO" id="GO:0005737">
    <property type="term" value="C:cytoplasm"/>
    <property type="evidence" value="ECO:0007669"/>
    <property type="project" value="UniProtKB-SubCell"/>
</dbReference>
<gene>
    <name evidence="9" type="primary">xerC</name>
    <name evidence="13" type="ORF">NYP16_00120</name>
</gene>
<dbReference type="AlphaFoldDB" id="A0A9X3Z5V1"/>
<dbReference type="PROSITE" id="PS51900">
    <property type="entry name" value="CB"/>
    <property type="match status" value="1"/>
</dbReference>
<evidence type="ECO:0000256" key="10">
    <source>
        <dbReference type="SAM" id="MobiDB-lite"/>
    </source>
</evidence>
<keyword evidence="2 9" id="KW-0963">Cytoplasm</keyword>
<feature type="active site" evidence="9">
    <location>
        <position position="186"/>
    </location>
</feature>
<organism evidence="13 14">
    <name type="scientific">Govanella unica</name>
    <dbReference type="NCBI Taxonomy" id="2975056"/>
    <lineage>
        <taxon>Bacteria</taxon>
        <taxon>Pseudomonadati</taxon>
        <taxon>Pseudomonadota</taxon>
        <taxon>Alphaproteobacteria</taxon>
        <taxon>Emcibacterales</taxon>
        <taxon>Govanellaceae</taxon>
        <taxon>Govanella</taxon>
    </lineage>
</organism>
<dbReference type="InterPro" id="IPR002104">
    <property type="entry name" value="Integrase_catalytic"/>
</dbReference>
<dbReference type="GO" id="GO:0051301">
    <property type="term" value="P:cell division"/>
    <property type="evidence" value="ECO:0007669"/>
    <property type="project" value="UniProtKB-KW"/>
</dbReference>
<comment type="subcellular location">
    <subcellularLocation>
        <location evidence="1 9">Cytoplasm</location>
    </subcellularLocation>
</comment>
<comment type="function">
    <text evidence="9">Site-specific tyrosine recombinase, which acts by catalyzing the cutting and rejoining of the recombining DNA molecules. The XerC-XerD complex is essential to convert dimers of the bacterial chromosome into monomers to permit their segregation at cell division. It also contributes to the segregational stability of plasmids.</text>
</comment>
<keyword evidence="5 9" id="KW-0229">DNA integration</keyword>
<evidence type="ECO:0000256" key="3">
    <source>
        <dbReference type="ARBA" id="ARBA00022618"/>
    </source>
</evidence>
<dbReference type="Gene3D" id="1.10.443.10">
    <property type="entry name" value="Intergrase catalytic core"/>
    <property type="match status" value="1"/>
</dbReference>
<comment type="subunit">
    <text evidence="9">Forms a cyclic heterotetrameric complex composed of two molecules of XerC and two molecules of XerD.</text>
</comment>
<dbReference type="InterPro" id="IPR010998">
    <property type="entry name" value="Integrase_recombinase_N"/>
</dbReference>
<feature type="active site" evidence="9">
    <location>
        <position position="260"/>
    </location>
</feature>
<evidence type="ECO:0000256" key="7">
    <source>
        <dbReference type="ARBA" id="ARBA00023172"/>
    </source>
</evidence>
<dbReference type="GO" id="GO:0007059">
    <property type="term" value="P:chromosome segregation"/>
    <property type="evidence" value="ECO:0007669"/>
    <property type="project" value="UniProtKB-UniRule"/>
</dbReference>
<evidence type="ECO:0000313" key="13">
    <source>
        <dbReference type="EMBL" id="MDA5192363.1"/>
    </source>
</evidence>
<sequence length="327" mass="35507">MAGKPVASPQVEGFLEMLAAERGASANTLAAYARDLADLAAVLGERGLSLEAAETDDLRAYLALLASRQMSPATASRRLSAMRQFYAFLQGDGVRPDHPAAALDSPAARRLLPKYLTEGEVTRLLEVAQARCPAETAELTPKGLRALRLHALLEILYASGLRVTELVTLPATAIRADRPYLYVRGKGDKERAVPISERARAAAGRYLAASTTDKKTVSRWLFPSSSAEGHLTRQQFGHLLKDLAVESGIPHGRLSPHKLRHAFATHLVARGADLRAVQKMLGHSDITTTQIYTHVADAEKHRLVQDGHPLARRPEGRRSVDKDDGGQ</sequence>
<dbReference type="GO" id="GO:0009037">
    <property type="term" value="F:tyrosine-based site-specific recombinase activity"/>
    <property type="evidence" value="ECO:0007669"/>
    <property type="project" value="UniProtKB-UniRule"/>
</dbReference>
<dbReference type="NCBIfam" id="NF001399">
    <property type="entry name" value="PRK00283.1"/>
    <property type="match status" value="1"/>
</dbReference>
<feature type="region of interest" description="Disordered" evidence="10">
    <location>
        <begin position="305"/>
        <end position="327"/>
    </location>
</feature>
<feature type="active site" evidence="9">
    <location>
        <position position="162"/>
    </location>
</feature>
<dbReference type="Pfam" id="PF02899">
    <property type="entry name" value="Phage_int_SAM_1"/>
    <property type="match status" value="1"/>
</dbReference>
<dbReference type="GO" id="GO:0003677">
    <property type="term" value="F:DNA binding"/>
    <property type="evidence" value="ECO:0007669"/>
    <property type="project" value="UniProtKB-UniRule"/>
</dbReference>
<dbReference type="Pfam" id="PF00589">
    <property type="entry name" value="Phage_integrase"/>
    <property type="match status" value="1"/>
</dbReference>
<dbReference type="PANTHER" id="PTHR30349">
    <property type="entry name" value="PHAGE INTEGRASE-RELATED"/>
    <property type="match status" value="1"/>
</dbReference>
<dbReference type="InterPro" id="IPR013762">
    <property type="entry name" value="Integrase-like_cat_sf"/>
</dbReference>
<dbReference type="InterPro" id="IPR044068">
    <property type="entry name" value="CB"/>
</dbReference>
<keyword evidence="4 9" id="KW-0159">Chromosome partition</keyword>
<keyword evidence="6 9" id="KW-0238">DNA-binding</keyword>
<proteinExistence type="inferred from homology"/>
<dbReference type="InterPro" id="IPR023009">
    <property type="entry name" value="Tyrosine_recombinase_XerC/XerD"/>
</dbReference>
<evidence type="ECO:0000256" key="8">
    <source>
        <dbReference type="ARBA" id="ARBA00023306"/>
    </source>
</evidence>
<keyword evidence="8 9" id="KW-0131">Cell cycle</keyword>
<dbReference type="InterPro" id="IPR050090">
    <property type="entry name" value="Tyrosine_recombinase_XerCD"/>
</dbReference>